<dbReference type="GO" id="GO:0030992">
    <property type="term" value="C:intraciliary transport particle B"/>
    <property type="evidence" value="ECO:0007669"/>
    <property type="project" value="TreeGrafter"/>
</dbReference>
<feature type="compositionally biased region" description="Acidic residues" evidence="8">
    <location>
        <begin position="77"/>
        <end position="102"/>
    </location>
</feature>
<comment type="caution">
    <text evidence="9">The sequence shown here is derived from an EMBL/GenBank/DDBJ whole genome shotgun (WGS) entry which is preliminary data.</text>
</comment>
<evidence type="ECO:0000256" key="2">
    <source>
        <dbReference type="ARBA" id="ARBA00007700"/>
    </source>
</evidence>
<evidence type="ECO:0000313" key="10">
    <source>
        <dbReference type="Proteomes" id="UP000792457"/>
    </source>
</evidence>
<feature type="region of interest" description="Disordered" evidence="8">
    <location>
        <begin position="63"/>
        <end position="104"/>
    </location>
</feature>
<dbReference type="GO" id="GO:0005815">
    <property type="term" value="C:microtubule organizing center"/>
    <property type="evidence" value="ECO:0007669"/>
    <property type="project" value="TreeGrafter"/>
</dbReference>
<feature type="compositionally biased region" description="Acidic residues" evidence="8">
    <location>
        <begin position="1"/>
        <end position="15"/>
    </location>
</feature>
<reference evidence="9" key="1">
    <citation type="submission" date="2013-04" db="EMBL/GenBank/DDBJ databases">
        <authorList>
            <person name="Qu J."/>
            <person name="Murali S.C."/>
            <person name="Bandaranaike D."/>
            <person name="Bellair M."/>
            <person name="Blankenburg K."/>
            <person name="Chao H."/>
            <person name="Dinh H."/>
            <person name="Doddapaneni H."/>
            <person name="Downs B."/>
            <person name="Dugan-Rocha S."/>
            <person name="Elkadiri S."/>
            <person name="Gnanaolivu R.D."/>
            <person name="Hernandez B."/>
            <person name="Javaid M."/>
            <person name="Jayaseelan J.C."/>
            <person name="Lee S."/>
            <person name="Li M."/>
            <person name="Ming W."/>
            <person name="Munidasa M."/>
            <person name="Muniz J."/>
            <person name="Nguyen L."/>
            <person name="Ongeri F."/>
            <person name="Osuji N."/>
            <person name="Pu L.-L."/>
            <person name="Puazo M."/>
            <person name="Qu C."/>
            <person name="Quiroz J."/>
            <person name="Raj R."/>
            <person name="Weissenberger G."/>
            <person name="Xin Y."/>
            <person name="Zou X."/>
            <person name="Han Y."/>
            <person name="Richards S."/>
            <person name="Worley K."/>
            <person name="Muzny D."/>
            <person name="Gibbs R."/>
        </authorList>
    </citation>
    <scope>NUCLEOTIDE SEQUENCE</scope>
    <source>
        <strain evidence="9">Sampled in the wild</strain>
    </source>
</reference>
<evidence type="ECO:0000256" key="4">
    <source>
        <dbReference type="ARBA" id="ARBA00022490"/>
    </source>
</evidence>
<evidence type="ECO:0000256" key="7">
    <source>
        <dbReference type="ARBA" id="ARBA00023273"/>
    </source>
</evidence>
<keyword evidence="4" id="KW-0963">Cytoplasm</keyword>
<accession>A0A8K0KH21</accession>
<keyword evidence="5" id="KW-0969">Cilium</keyword>
<dbReference type="PANTHER" id="PTHR13376:SF0">
    <property type="entry name" value="INTRAFLAGELLAR TRANSPORT PROTEIN 46 HOMOLOG"/>
    <property type="match status" value="1"/>
</dbReference>
<dbReference type="AlphaFoldDB" id="A0A8K0KH21"/>
<name>A0A8K0KH21_LADFU</name>
<keyword evidence="10" id="KW-1185">Reference proteome</keyword>
<dbReference type="GO" id="GO:0031514">
    <property type="term" value="C:motile cilium"/>
    <property type="evidence" value="ECO:0007669"/>
    <property type="project" value="TreeGrafter"/>
</dbReference>
<dbReference type="Pfam" id="PF12317">
    <property type="entry name" value="IFT46_B_C"/>
    <property type="match status" value="1"/>
</dbReference>
<proteinExistence type="inferred from homology"/>
<dbReference type="Proteomes" id="UP000792457">
    <property type="component" value="Unassembled WGS sequence"/>
</dbReference>
<evidence type="ECO:0000256" key="3">
    <source>
        <dbReference type="ARBA" id="ARBA00017206"/>
    </source>
</evidence>
<gene>
    <name evidence="9" type="ORF">J437_LFUL007348</name>
</gene>
<evidence type="ECO:0000256" key="1">
    <source>
        <dbReference type="ARBA" id="ARBA00004120"/>
    </source>
</evidence>
<keyword evidence="6" id="KW-0206">Cytoskeleton</keyword>
<protein>
    <recommendedName>
        <fullName evidence="3">Intraflagellar transport protein 46 homolog</fullName>
    </recommendedName>
</protein>
<comment type="similarity">
    <text evidence="2">Belongs to the IFT46 family.</text>
</comment>
<organism evidence="9 10">
    <name type="scientific">Ladona fulva</name>
    <name type="common">Scarce chaser dragonfly</name>
    <name type="synonym">Libellula fulva</name>
    <dbReference type="NCBI Taxonomy" id="123851"/>
    <lineage>
        <taxon>Eukaryota</taxon>
        <taxon>Metazoa</taxon>
        <taxon>Ecdysozoa</taxon>
        <taxon>Arthropoda</taxon>
        <taxon>Hexapoda</taxon>
        <taxon>Insecta</taxon>
        <taxon>Pterygota</taxon>
        <taxon>Palaeoptera</taxon>
        <taxon>Odonata</taxon>
        <taxon>Epiprocta</taxon>
        <taxon>Anisoptera</taxon>
        <taxon>Libelluloidea</taxon>
        <taxon>Libellulidae</taxon>
        <taxon>Ladona</taxon>
    </lineage>
</organism>
<reference evidence="9" key="2">
    <citation type="submission" date="2017-10" db="EMBL/GenBank/DDBJ databases">
        <title>Ladona fulva Genome sequencing and assembly.</title>
        <authorList>
            <person name="Murali S."/>
            <person name="Richards S."/>
            <person name="Bandaranaike D."/>
            <person name="Bellair M."/>
            <person name="Blankenburg K."/>
            <person name="Chao H."/>
            <person name="Dinh H."/>
            <person name="Doddapaneni H."/>
            <person name="Dugan-Rocha S."/>
            <person name="Elkadiri S."/>
            <person name="Gnanaolivu R."/>
            <person name="Hernandez B."/>
            <person name="Skinner E."/>
            <person name="Javaid M."/>
            <person name="Lee S."/>
            <person name="Li M."/>
            <person name="Ming W."/>
            <person name="Munidasa M."/>
            <person name="Muniz J."/>
            <person name="Nguyen L."/>
            <person name="Hughes D."/>
            <person name="Osuji N."/>
            <person name="Pu L.-L."/>
            <person name="Puazo M."/>
            <person name="Qu C."/>
            <person name="Quiroz J."/>
            <person name="Raj R."/>
            <person name="Weissenberger G."/>
            <person name="Xin Y."/>
            <person name="Zou X."/>
            <person name="Han Y."/>
            <person name="Worley K."/>
            <person name="Muzny D."/>
            <person name="Gibbs R."/>
        </authorList>
    </citation>
    <scope>NUCLEOTIDE SEQUENCE</scope>
    <source>
        <strain evidence="9">Sampled in the wild</strain>
    </source>
</reference>
<evidence type="ECO:0000256" key="8">
    <source>
        <dbReference type="SAM" id="MobiDB-lite"/>
    </source>
</evidence>
<comment type="subcellular location">
    <subcellularLocation>
        <location evidence="1">Cytoplasm</location>
        <location evidence="1">Cytoskeleton</location>
        <location evidence="1">Cilium basal body</location>
    </subcellularLocation>
</comment>
<dbReference type="InterPro" id="IPR022088">
    <property type="entry name" value="Intraflagellar_transp_cmplxB"/>
</dbReference>
<keyword evidence="7" id="KW-0966">Cell projection</keyword>
<dbReference type="EMBL" id="KZ308788">
    <property type="protein sequence ID" value="KAG8234188.1"/>
    <property type="molecule type" value="Genomic_DNA"/>
</dbReference>
<sequence>MFDECIEISDAEEIETPPSSEENSSVVKITDVTPKRVGLEKVNMSSQESDYVPPATFQAAQVSKGRFKGHTVRQINDDDDDASEDDDFDDEEEDEDDDEDDLMIPKVKGAYNPEDYDHLQVSPAVKELFQYITRYTPQTIEPEYKLHHFVPNLIPAIGDVDAFISVPKPNVKIDGSDEVDLKLGLTVLDEPSLNQSDPALLALKLRAITKQPMNSSAKASMVVKRVESAEKNSKVIDDWIKDIGDLHQNKALPSVHYKRPMPTTDSLMQEWPADFEEELKKFEIPPADLDCNLSHYVDIICTILDIPVYESKIESLHALFVLYASIRDSQKSNNLVGNFPETRDT</sequence>
<dbReference type="PANTHER" id="PTHR13376">
    <property type="entry name" value="INTRAFLAGELLAR TRANSPORT PROTEIN 46 HOMOLOG"/>
    <property type="match status" value="1"/>
</dbReference>
<evidence type="ECO:0000256" key="5">
    <source>
        <dbReference type="ARBA" id="ARBA00023069"/>
    </source>
</evidence>
<dbReference type="OrthoDB" id="2119217at2759"/>
<evidence type="ECO:0000313" key="9">
    <source>
        <dbReference type="EMBL" id="KAG8234188.1"/>
    </source>
</evidence>
<dbReference type="GO" id="GO:0060271">
    <property type="term" value="P:cilium assembly"/>
    <property type="evidence" value="ECO:0007669"/>
    <property type="project" value="TreeGrafter"/>
</dbReference>
<feature type="compositionally biased region" description="Polar residues" evidence="8">
    <location>
        <begin position="17"/>
        <end position="27"/>
    </location>
</feature>
<evidence type="ECO:0000256" key="6">
    <source>
        <dbReference type="ARBA" id="ARBA00023212"/>
    </source>
</evidence>
<feature type="region of interest" description="Disordered" evidence="8">
    <location>
        <begin position="1"/>
        <end position="29"/>
    </location>
</feature>
<dbReference type="GO" id="GO:0042073">
    <property type="term" value="P:intraciliary transport"/>
    <property type="evidence" value="ECO:0007669"/>
    <property type="project" value="InterPro"/>
</dbReference>